<comment type="caution">
    <text evidence="1">The sequence shown here is derived from an EMBL/GenBank/DDBJ whole genome shotgun (WGS) entry which is preliminary data.</text>
</comment>
<evidence type="ECO:0008006" key="3">
    <source>
        <dbReference type="Google" id="ProtNLM"/>
    </source>
</evidence>
<keyword evidence="2" id="KW-1185">Reference proteome</keyword>
<evidence type="ECO:0000313" key="2">
    <source>
        <dbReference type="Proteomes" id="UP001138751"/>
    </source>
</evidence>
<reference evidence="1" key="1">
    <citation type="submission" date="2020-01" db="EMBL/GenBank/DDBJ databases">
        <authorList>
            <person name="Rat A."/>
        </authorList>
    </citation>
    <scope>NUCLEOTIDE SEQUENCE</scope>
    <source>
        <strain evidence="1">LMG 31231</strain>
    </source>
</reference>
<gene>
    <name evidence="1" type="ORF">GXW76_13275</name>
</gene>
<sequence>MRSTGTRDMWAAALGGSAGRRAVLCGAGVAALSATLAACGAETPAGPDPTSGRRPEATVELEMVQAAYYGSAATGSGEIEYRGRRHRFRVSGAGLGGIGLARVQAYGEVFNLRDLARFPGAYAEARTGFALGALGGGQLWLENESGVIMRLQARREGLMLSLGADALVIELE</sequence>
<dbReference type="AlphaFoldDB" id="A0A9X9WYB8"/>
<protein>
    <recommendedName>
        <fullName evidence="3">DUF1134 domain-containing protein</fullName>
    </recommendedName>
</protein>
<accession>A0A9X9WYB8</accession>
<evidence type="ECO:0000313" key="1">
    <source>
        <dbReference type="EMBL" id="MBR0672147.1"/>
    </source>
</evidence>
<proteinExistence type="predicted"/>
<dbReference type="EMBL" id="JAAEDM010000033">
    <property type="protein sequence ID" value="MBR0672147.1"/>
    <property type="molecule type" value="Genomic_DNA"/>
</dbReference>
<reference evidence="1" key="2">
    <citation type="journal article" date="2021" name="Syst. Appl. Microbiol.">
        <title>Roseomonas hellenica sp. nov., isolated from roots of wild-growing Alkanna tinctoria.</title>
        <authorList>
            <person name="Rat A."/>
            <person name="Naranjo H.D."/>
            <person name="Lebbe L."/>
            <person name="Cnockaert M."/>
            <person name="Krigas N."/>
            <person name="Grigoriadou K."/>
            <person name="Maloupa E."/>
            <person name="Willems A."/>
        </authorList>
    </citation>
    <scope>NUCLEOTIDE SEQUENCE</scope>
    <source>
        <strain evidence="1">LMG 31231</strain>
    </source>
</reference>
<organism evidence="1 2">
    <name type="scientific">Neoroseomonas soli</name>
    <dbReference type="NCBI Taxonomy" id="1081025"/>
    <lineage>
        <taxon>Bacteria</taxon>
        <taxon>Pseudomonadati</taxon>
        <taxon>Pseudomonadota</taxon>
        <taxon>Alphaproteobacteria</taxon>
        <taxon>Acetobacterales</taxon>
        <taxon>Acetobacteraceae</taxon>
        <taxon>Neoroseomonas</taxon>
    </lineage>
</organism>
<dbReference type="RefSeq" id="WP_211862554.1">
    <property type="nucleotide sequence ID" value="NZ_JAAEDM010000033.1"/>
</dbReference>
<name>A0A9X9WYB8_9PROT</name>
<dbReference type="Proteomes" id="UP001138751">
    <property type="component" value="Unassembled WGS sequence"/>
</dbReference>